<dbReference type="OrthoDB" id="9800680at2"/>
<feature type="active site" description="Proton donor" evidence="5">
    <location>
        <position position="137"/>
    </location>
</feature>
<evidence type="ECO:0000256" key="5">
    <source>
        <dbReference type="PIRSR" id="PIRSR600888-1"/>
    </source>
</evidence>
<evidence type="ECO:0000256" key="1">
    <source>
        <dbReference type="ARBA" id="ARBA00001298"/>
    </source>
</evidence>
<evidence type="ECO:0000256" key="4">
    <source>
        <dbReference type="ARBA" id="ARBA00019595"/>
    </source>
</evidence>
<comment type="catalytic activity">
    <reaction evidence="1 7">
        <text>dTDP-4-dehydro-6-deoxy-alpha-D-glucose = dTDP-4-dehydro-beta-L-rhamnose</text>
        <dbReference type="Rhea" id="RHEA:16969"/>
        <dbReference type="ChEBI" id="CHEBI:57649"/>
        <dbReference type="ChEBI" id="CHEBI:62830"/>
        <dbReference type="EC" id="5.1.3.13"/>
    </reaction>
</comment>
<proteinExistence type="inferred from homology"/>
<keyword evidence="7" id="KW-0413">Isomerase</keyword>
<comment type="caution">
    <text evidence="8">The sequence shown here is derived from an EMBL/GenBank/DDBJ whole genome shotgun (WGS) entry which is preliminary data.</text>
</comment>
<comment type="pathway">
    <text evidence="7">Carbohydrate biosynthesis; dTDP-L-rhamnose biosynthesis.</text>
</comment>
<dbReference type="NCBIfam" id="TIGR01221">
    <property type="entry name" value="rmlC"/>
    <property type="match status" value="1"/>
</dbReference>
<dbReference type="PANTHER" id="PTHR21047">
    <property type="entry name" value="DTDP-6-DEOXY-D-GLUCOSE-3,5 EPIMERASE"/>
    <property type="match status" value="1"/>
</dbReference>
<evidence type="ECO:0000313" key="9">
    <source>
        <dbReference type="Proteomes" id="UP000273675"/>
    </source>
</evidence>
<dbReference type="EC" id="5.1.3.13" evidence="3 7"/>
<dbReference type="InterPro" id="IPR000888">
    <property type="entry name" value="RmlC-like"/>
</dbReference>
<dbReference type="GO" id="GO:0008830">
    <property type="term" value="F:dTDP-4-dehydrorhamnose 3,5-epimerase activity"/>
    <property type="evidence" value="ECO:0007669"/>
    <property type="project" value="UniProtKB-UniRule"/>
</dbReference>
<feature type="active site" description="Proton acceptor" evidence="5">
    <location>
        <position position="67"/>
    </location>
</feature>
<dbReference type="EMBL" id="RBIM01000001">
    <property type="protein sequence ID" value="RKR03733.1"/>
    <property type="molecule type" value="Genomic_DNA"/>
</dbReference>
<dbReference type="GO" id="GO:0000271">
    <property type="term" value="P:polysaccharide biosynthetic process"/>
    <property type="evidence" value="ECO:0007669"/>
    <property type="project" value="TreeGrafter"/>
</dbReference>
<reference evidence="8 9" key="1">
    <citation type="submission" date="2018-10" db="EMBL/GenBank/DDBJ databases">
        <title>Genomic Encyclopedia of Type Strains, Phase IV (KMG-IV): sequencing the most valuable type-strain genomes for metagenomic binning, comparative biology and taxonomic classification.</title>
        <authorList>
            <person name="Goeker M."/>
        </authorList>
    </citation>
    <scope>NUCLEOTIDE SEQUENCE [LARGE SCALE GENOMIC DNA]</scope>
    <source>
        <strain evidence="8 9">DSM 4734</strain>
    </source>
</reference>
<protein>
    <recommendedName>
        <fullName evidence="4 7">dTDP-4-dehydrorhamnose 3,5-epimerase</fullName>
        <ecNumber evidence="3 7">5.1.3.13</ecNumber>
    </recommendedName>
    <alternativeName>
        <fullName evidence="7">Thymidine diphospho-4-keto-rhamnose 3,5-epimerase</fullName>
    </alternativeName>
</protein>
<evidence type="ECO:0000256" key="2">
    <source>
        <dbReference type="ARBA" id="ARBA00001997"/>
    </source>
</evidence>
<comment type="similarity">
    <text evidence="7">Belongs to the dTDP-4-dehydrorhamnose 3,5-epimerase family.</text>
</comment>
<dbReference type="Pfam" id="PF00908">
    <property type="entry name" value="dTDP_sugar_isom"/>
    <property type="match status" value="1"/>
</dbReference>
<dbReference type="PANTHER" id="PTHR21047:SF2">
    <property type="entry name" value="THYMIDINE DIPHOSPHO-4-KETO-RHAMNOSE 3,5-EPIMERASE"/>
    <property type="match status" value="1"/>
</dbReference>
<dbReference type="GO" id="GO:0019305">
    <property type="term" value="P:dTDP-rhamnose biosynthetic process"/>
    <property type="evidence" value="ECO:0007669"/>
    <property type="project" value="UniProtKB-UniRule"/>
</dbReference>
<dbReference type="Gene3D" id="2.60.120.10">
    <property type="entry name" value="Jelly Rolls"/>
    <property type="match status" value="1"/>
</dbReference>
<dbReference type="UniPathway" id="UPA00124"/>
<evidence type="ECO:0000256" key="7">
    <source>
        <dbReference type="RuleBase" id="RU364069"/>
    </source>
</evidence>
<sequence length="193" mass="21521">MADTGFNIQSLPLKDAAIIETRRHADYRGYFAVPFNRDAFRRGGITADFLQDNQSLSSEVNTLRGMHCQLPPHDQAKLVRVLQGRITDVLVDARRGSPTFGQHAKQELSAENGLQVFVPRGFLHGFITREPGTLVLYKVDNEYAAGADRSVSWNDPALGIDWGLGTQAPILSRKDKDALSWAEFDTPFRYEAS</sequence>
<dbReference type="SUPFAM" id="SSF51182">
    <property type="entry name" value="RmlC-like cupins"/>
    <property type="match status" value="1"/>
</dbReference>
<dbReference type="GO" id="GO:0005829">
    <property type="term" value="C:cytosol"/>
    <property type="evidence" value="ECO:0007669"/>
    <property type="project" value="TreeGrafter"/>
</dbReference>
<feature type="site" description="Participates in a stacking interaction with the thymidine ring of dTDP-4-oxo-6-deoxyglucose" evidence="6">
    <location>
        <position position="143"/>
    </location>
</feature>
<dbReference type="RefSeq" id="WP_075188644.1">
    <property type="nucleotide sequence ID" value="NZ_RBIM01000001.1"/>
</dbReference>
<dbReference type="InterPro" id="IPR014710">
    <property type="entry name" value="RmlC-like_jellyroll"/>
</dbReference>
<evidence type="ECO:0000256" key="3">
    <source>
        <dbReference type="ARBA" id="ARBA00012098"/>
    </source>
</evidence>
<accession>A0A495DLC2</accession>
<gene>
    <name evidence="8" type="ORF">C7435_0171</name>
</gene>
<evidence type="ECO:0000313" key="8">
    <source>
        <dbReference type="EMBL" id="RKR03733.1"/>
    </source>
</evidence>
<comment type="subunit">
    <text evidence="7">Homodimer.</text>
</comment>
<evidence type="ECO:0000256" key="6">
    <source>
        <dbReference type="PIRSR" id="PIRSR600888-3"/>
    </source>
</evidence>
<comment type="function">
    <text evidence="2 7">Catalyzes the epimerization of the C3' and C5'positions of dTDP-6-deoxy-D-xylo-4-hexulose, forming dTDP-6-deoxy-L-lyxo-4-hexulose.</text>
</comment>
<dbReference type="InterPro" id="IPR011051">
    <property type="entry name" value="RmlC_Cupin_sf"/>
</dbReference>
<dbReference type="CDD" id="cd00438">
    <property type="entry name" value="cupin_RmlC"/>
    <property type="match status" value="1"/>
</dbReference>
<dbReference type="AlphaFoldDB" id="A0A495DLC2"/>
<organism evidence="8 9">
    <name type="scientific">Maricaulis maris</name>
    <dbReference type="NCBI Taxonomy" id="74318"/>
    <lineage>
        <taxon>Bacteria</taxon>
        <taxon>Pseudomonadati</taxon>
        <taxon>Pseudomonadota</taxon>
        <taxon>Alphaproteobacteria</taxon>
        <taxon>Maricaulales</taxon>
        <taxon>Maricaulaceae</taxon>
        <taxon>Maricaulis</taxon>
    </lineage>
</organism>
<dbReference type="Proteomes" id="UP000273675">
    <property type="component" value="Unassembled WGS sequence"/>
</dbReference>
<name>A0A495DLC2_9PROT</name>